<sequence length="283" mass="29806">MKKFKTTLLALGLTAVLAGCGNKLTTTKPVYNNSGMVAVIKGDASGKTVSYKAPTKTGSVKVHNGKYVVTLPMSTKAQKVTLKANGQTATTKIKAATAIGTYSVVAQQYNQALVMTAVPADTLKAMQAAQRQGTPTQAQIAAMTPAQQQALLKQQQEFQAALTKAKAAVKDQQLPAKVEGLKQVVKTTSSTMRVNVQDGELLSATLSAPVKALKGSQKDNQFGIEFGLLANALGADAKKVGTQFQKAIKDQNGSQTTIKTITSNGVKFDVGFSASELFIYMTK</sequence>
<evidence type="ECO:0000313" key="3">
    <source>
        <dbReference type="Proteomes" id="UP001597199"/>
    </source>
</evidence>
<reference evidence="3" key="1">
    <citation type="journal article" date="2019" name="Int. J. Syst. Evol. Microbiol.">
        <title>The Global Catalogue of Microorganisms (GCM) 10K type strain sequencing project: providing services to taxonomists for standard genome sequencing and annotation.</title>
        <authorList>
            <consortium name="The Broad Institute Genomics Platform"/>
            <consortium name="The Broad Institute Genome Sequencing Center for Infectious Disease"/>
            <person name="Wu L."/>
            <person name="Ma J."/>
        </authorList>
    </citation>
    <scope>NUCLEOTIDE SEQUENCE [LARGE SCALE GENOMIC DNA]</scope>
    <source>
        <strain evidence="3">CCM 9110</strain>
    </source>
</reference>
<evidence type="ECO:0008006" key="4">
    <source>
        <dbReference type="Google" id="ProtNLM"/>
    </source>
</evidence>
<feature type="chain" id="PRO_5046322478" description="Lipoprotein" evidence="1">
    <location>
        <begin position="19"/>
        <end position="283"/>
    </location>
</feature>
<name>A0ABW4BE63_9LACO</name>
<dbReference type="RefSeq" id="WP_204118732.1">
    <property type="nucleotide sequence ID" value="NZ_BOLV01000007.1"/>
</dbReference>
<feature type="signal peptide" evidence="1">
    <location>
        <begin position="1"/>
        <end position="18"/>
    </location>
</feature>
<dbReference type="PROSITE" id="PS51257">
    <property type="entry name" value="PROKAR_LIPOPROTEIN"/>
    <property type="match status" value="1"/>
</dbReference>
<comment type="caution">
    <text evidence="2">The sequence shown here is derived from an EMBL/GenBank/DDBJ whole genome shotgun (WGS) entry which is preliminary data.</text>
</comment>
<dbReference type="Proteomes" id="UP001597199">
    <property type="component" value="Unassembled WGS sequence"/>
</dbReference>
<proteinExistence type="predicted"/>
<keyword evidence="1" id="KW-0732">Signal</keyword>
<dbReference type="EMBL" id="JBHTOA010000023">
    <property type="protein sequence ID" value="MFD1398759.1"/>
    <property type="molecule type" value="Genomic_DNA"/>
</dbReference>
<evidence type="ECO:0000256" key="1">
    <source>
        <dbReference type="SAM" id="SignalP"/>
    </source>
</evidence>
<accession>A0ABW4BE63</accession>
<keyword evidence="3" id="KW-1185">Reference proteome</keyword>
<organism evidence="2 3">
    <name type="scientific">Lacticaseibacillus suilingensis</name>
    <dbReference type="NCBI Taxonomy" id="2799577"/>
    <lineage>
        <taxon>Bacteria</taxon>
        <taxon>Bacillati</taxon>
        <taxon>Bacillota</taxon>
        <taxon>Bacilli</taxon>
        <taxon>Lactobacillales</taxon>
        <taxon>Lactobacillaceae</taxon>
        <taxon>Lacticaseibacillus</taxon>
    </lineage>
</organism>
<gene>
    <name evidence="2" type="ORF">ACFQ41_05510</name>
</gene>
<protein>
    <recommendedName>
        <fullName evidence="4">Lipoprotein</fullName>
    </recommendedName>
</protein>
<evidence type="ECO:0000313" key="2">
    <source>
        <dbReference type="EMBL" id="MFD1398759.1"/>
    </source>
</evidence>